<evidence type="ECO:0000313" key="3">
    <source>
        <dbReference type="EnsemblMetazoa" id="MESCA003387-PA"/>
    </source>
</evidence>
<feature type="region of interest" description="Disordered" evidence="1">
    <location>
        <begin position="78"/>
        <end position="141"/>
    </location>
</feature>
<evidence type="ECO:0000256" key="2">
    <source>
        <dbReference type="SAM" id="SignalP"/>
    </source>
</evidence>
<dbReference type="EnsemblMetazoa" id="MESCA003387-RA">
    <property type="protein sequence ID" value="MESCA003387-PA"/>
    <property type="gene ID" value="MESCA003387"/>
</dbReference>
<keyword evidence="4" id="KW-1185">Reference proteome</keyword>
<evidence type="ECO:0000313" key="4">
    <source>
        <dbReference type="Proteomes" id="UP000015102"/>
    </source>
</evidence>
<evidence type="ECO:0000256" key="1">
    <source>
        <dbReference type="SAM" id="MobiDB-lite"/>
    </source>
</evidence>
<dbReference type="EMBL" id="CAQQ02140144">
    <property type="status" value="NOT_ANNOTATED_CDS"/>
    <property type="molecule type" value="Genomic_DNA"/>
</dbReference>
<proteinExistence type="predicted"/>
<reference evidence="4" key="1">
    <citation type="submission" date="2013-02" db="EMBL/GenBank/DDBJ databases">
        <authorList>
            <person name="Hughes D."/>
        </authorList>
    </citation>
    <scope>NUCLEOTIDE SEQUENCE</scope>
    <source>
        <strain>Durham</strain>
        <strain evidence="4">NC isolate 2 -- Noor lab</strain>
    </source>
</reference>
<feature type="compositionally biased region" description="Low complexity" evidence="1">
    <location>
        <begin position="79"/>
        <end position="125"/>
    </location>
</feature>
<dbReference type="Proteomes" id="UP000015102">
    <property type="component" value="Unassembled WGS sequence"/>
</dbReference>
<protein>
    <submittedName>
        <fullName evidence="3">Uncharacterized protein</fullName>
    </submittedName>
</protein>
<dbReference type="PROSITE" id="PS51257">
    <property type="entry name" value="PROKAR_LIPOPROTEIN"/>
    <property type="match status" value="1"/>
</dbReference>
<sequence>MKLTLFLLGLAALACVSAYEDNEEYDVLPFFPITEEEYAALRHLGRGSNVISERKLARSGFFGIQGFFDSIKNKNKPAKWGNNGDGNTNNGNNNNNNNNGGNKWGNKWGNKQGNNNGGNTSNKNGGNKGNKRRNKQPRNEIQLIRVPRQATNPNTPDFTNVKGISCIVIVNPKPTKMP</sequence>
<feature type="chain" id="PRO_5004576967" evidence="2">
    <location>
        <begin position="19"/>
        <end position="178"/>
    </location>
</feature>
<organism evidence="3 4">
    <name type="scientific">Megaselia scalaris</name>
    <name type="common">Humpbacked fly</name>
    <name type="synonym">Phora scalaris</name>
    <dbReference type="NCBI Taxonomy" id="36166"/>
    <lineage>
        <taxon>Eukaryota</taxon>
        <taxon>Metazoa</taxon>
        <taxon>Ecdysozoa</taxon>
        <taxon>Arthropoda</taxon>
        <taxon>Hexapoda</taxon>
        <taxon>Insecta</taxon>
        <taxon>Pterygota</taxon>
        <taxon>Neoptera</taxon>
        <taxon>Endopterygota</taxon>
        <taxon>Diptera</taxon>
        <taxon>Brachycera</taxon>
        <taxon>Muscomorpha</taxon>
        <taxon>Platypezoidea</taxon>
        <taxon>Phoridae</taxon>
        <taxon>Megaseliini</taxon>
        <taxon>Megaselia</taxon>
    </lineage>
</organism>
<dbReference type="HOGENOM" id="CLU_1514286_0_0_1"/>
<name>T1GIV2_MEGSC</name>
<dbReference type="AlphaFoldDB" id="T1GIV2"/>
<keyword evidence="2" id="KW-0732">Signal</keyword>
<feature type="signal peptide" evidence="2">
    <location>
        <begin position="1"/>
        <end position="18"/>
    </location>
</feature>
<accession>T1GIV2</accession>
<reference evidence="3" key="2">
    <citation type="submission" date="2015-06" db="UniProtKB">
        <authorList>
            <consortium name="EnsemblMetazoa"/>
        </authorList>
    </citation>
    <scope>IDENTIFICATION</scope>
</reference>